<keyword evidence="4 7" id="KW-0413">Isomerase</keyword>
<evidence type="ECO:0000259" key="6">
    <source>
        <dbReference type="Pfam" id="PF00425"/>
    </source>
</evidence>
<name>A0A9X4MYA7_9FLAO</name>
<dbReference type="NCBIfam" id="TIGR00543">
    <property type="entry name" value="isochor_syn"/>
    <property type="match status" value="1"/>
</dbReference>
<organism evidence="7 8">
    <name type="scientific">Profundicola chukchiensis</name>
    <dbReference type="NCBI Taxonomy" id="2961959"/>
    <lineage>
        <taxon>Bacteria</taxon>
        <taxon>Pseudomonadati</taxon>
        <taxon>Bacteroidota</taxon>
        <taxon>Flavobacteriia</taxon>
        <taxon>Flavobacteriales</taxon>
        <taxon>Weeksellaceae</taxon>
        <taxon>Profundicola</taxon>
    </lineage>
</organism>
<dbReference type="Pfam" id="PF00425">
    <property type="entry name" value="Chorismate_bind"/>
    <property type="match status" value="1"/>
</dbReference>
<feature type="domain" description="Chorismate-utilising enzyme C-terminal" evidence="6">
    <location>
        <begin position="79"/>
        <end position="316"/>
    </location>
</feature>
<sequence>MKITQHFVLFRAPNESHFKLWNLGEKEEETYFVFHSFDNKITHRLYKKDEASLSYDELSKVEFDLNLKPIDQSVKEQSHDEYIERCNYFIEALKNDELDKVIFSRIKYADFNEDFGEKLVHLAHKYPKAMVYLANFKGETWLGASPEKLVQIDNNELTTVALASTKAVSDNRDWTEKEYKEHQLVVDYVYSYLKDFNPSKGETKTISLGEIQHLKTKFSAQLKEEHDPERICNLLHPTPAVCGMPKEKAHQFILENEGYDRSFYTGYFGVISKDCTEVYVNLRCAQVFANKLAAYVGGGLLAESDAEKEWQETEWKSKALLS</sequence>
<proteinExistence type="inferred from homology"/>
<evidence type="ECO:0000256" key="5">
    <source>
        <dbReference type="ARBA" id="ARBA00041564"/>
    </source>
</evidence>
<dbReference type="EC" id="5.4.4.2" evidence="3"/>
<comment type="similarity">
    <text evidence="2">Belongs to the isochorismate synthase family.</text>
</comment>
<comment type="catalytic activity">
    <reaction evidence="1">
        <text>chorismate = isochorismate</text>
        <dbReference type="Rhea" id="RHEA:18985"/>
        <dbReference type="ChEBI" id="CHEBI:29748"/>
        <dbReference type="ChEBI" id="CHEBI:29780"/>
        <dbReference type="EC" id="5.4.4.2"/>
    </reaction>
</comment>
<dbReference type="AlphaFoldDB" id="A0A9X4MYA7"/>
<reference evidence="7" key="1">
    <citation type="submission" date="2022-07" db="EMBL/GenBank/DDBJ databases">
        <title>Description and genome-wide analysis of Profundicola chukchiensis gen. nov., sp. nov., marine bacteria isolated from bottom sediments of the Chukchi Sea.</title>
        <authorList>
            <person name="Romanenko L."/>
            <person name="Otstavnykh N."/>
            <person name="Kurilenko V."/>
            <person name="Eremeev V."/>
            <person name="Velansky P."/>
            <person name="Mikhailov V."/>
            <person name="Isaeva M."/>
        </authorList>
    </citation>
    <scope>NUCLEOTIDE SEQUENCE</scope>
    <source>
        <strain evidence="7">KMM 9713</strain>
    </source>
</reference>
<protein>
    <recommendedName>
        <fullName evidence="3">isochorismate synthase</fullName>
        <ecNumber evidence="3">5.4.4.2</ecNumber>
    </recommendedName>
    <alternativeName>
        <fullName evidence="5">Isochorismate mutase</fullName>
    </alternativeName>
</protein>
<comment type="caution">
    <text evidence="7">The sequence shown here is derived from an EMBL/GenBank/DDBJ whole genome shotgun (WGS) entry which is preliminary data.</text>
</comment>
<evidence type="ECO:0000313" key="8">
    <source>
        <dbReference type="Proteomes" id="UP001152599"/>
    </source>
</evidence>
<keyword evidence="8" id="KW-1185">Reference proteome</keyword>
<dbReference type="SUPFAM" id="SSF56322">
    <property type="entry name" value="ADC synthase"/>
    <property type="match status" value="1"/>
</dbReference>
<evidence type="ECO:0000256" key="4">
    <source>
        <dbReference type="ARBA" id="ARBA00023235"/>
    </source>
</evidence>
<accession>A0A9X4MYA7</accession>
<dbReference type="InterPro" id="IPR004561">
    <property type="entry name" value="IsoChor_synthase"/>
</dbReference>
<dbReference type="PANTHER" id="PTHR42839">
    <property type="entry name" value="ISOCHORISMATE SYNTHASE ENTC"/>
    <property type="match status" value="1"/>
</dbReference>
<evidence type="ECO:0000256" key="1">
    <source>
        <dbReference type="ARBA" id="ARBA00000799"/>
    </source>
</evidence>
<dbReference type="Gene3D" id="3.60.120.10">
    <property type="entry name" value="Anthranilate synthase"/>
    <property type="match status" value="1"/>
</dbReference>
<dbReference type="GO" id="GO:0008909">
    <property type="term" value="F:isochorismate synthase activity"/>
    <property type="evidence" value="ECO:0007669"/>
    <property type="project" value="UniProtKB-EC"/>
</dbReference>
<dbReference type="EMBL" id="JANCMU010000003">
    <property type="protein sequence ID" value="MDG4946219.1"/>
    <property type="molecule type" value="Genomic_DNA"/>
</dbReference>
<evidence type="ECO:0000256" key="2">
    <source>
        <dbReference type="ARBA" id="ARBA00005297"/>
    </source>
</evidence>
<dbReference type="Proteomes" id="UP001152599">
    <property type="component" value="Unassembled WGS sequence"/>
</dbReference>
<evidence type="ECO:0000256" key="3">
    <source>
        <dbReference type="ARBA" id="ARBA00012824"/>
    </source>
</evidence>
<dbReference type="RefSeq" id="WP_304420693.1">
    <property type="nucleotide sequence ID" value="NZ_JANCMU010000003.1"/>
</dbReference>
<dbReference type="InterPro" id="IPR015890">
    <property type="entry name" value="Chorismate_C"/>
</dbReference>
<gene>
    <name evidence="7" type="ORF">NMK71_07325</name>
</gene>
<dbReference type="PANTHER" id="PTHR42839:SF2">
    <property type="entry name" value="ISOCHORISMATE SYNTHASE ENTC"/>
    <property type="match status" value="1"/>
</dbReference>
<evidence type="ECO:0000313" key="7">
    <source>
        <dbReference type="EMBL" id="MDG4946219.1"/>
    </source>
</evidence>
<dbReference type="InterPro" id="IPR005801">
    <property type="entry name" value="ADC_synthase"/>
</dbReference>